<dbReference type="GO" id="GO:0003676">
    <property type="term" value="F:nucleic acid binding"/>
    <property type="evidence" value="ECO:0007669"/>
    <property type="project" value="InterPro"/>
</dbReference>
<evidence type="ECO:0000313" key="3">
    <source>
        <dbReference type="Proteomes" id="UP000275772"/>
    </source>
</evidence>
<sequence length="139" mass="15443">MLGGVGVYNSQIYCEKIAPFIDGMVSVRPWFSVLKDNASAHAAACTMEDMSQGIIQQIFWPANSPNLSPIEAVWNMMKDYIQLHHPNLGSGKQHTPYSLCKIIKEVWDSVSPEDLVKFIESEPALCQVMVDADGGPIRF</sequence>
<dbReference type="AlphaFoldDB" id="A0A383V2E7"/>
<evidence type="ECO:0000313" key="2">
    <source>
        <dbReference type="EMBL" id="SZF06028.1"/>
    </source>
</evidence>
<protein>
    <recommendedName>
        <fullName evidence="1">Tc1-like transposase DDE domain-containing protein</fullName>
    </recommendedName>
</protein>
<evidence type="ECO:0000259" key="1">
    <source>
        <dbReference type="Pfam" id="PF13358"/>
    </source>
</evidence>
<organism evidence="2 3">
    <name type="scientific">Blumeria hordei</name>
    <name type="common">Barley powdery mildew</name>
    <name type="synonym">Blumeria graminis f. sp. hordei</name>
    <dbReference type="NCBI Taxonomy" id="2867405"/>
    <lineage>
        <taxon>Eukaryota</taxon>
        <taxon>Fungi</taxon>
        <taxon>Dikarya</taxon>
        <taxon>Ascomycota</taxon>
        <taxon>Pezizomycotina</taxon>
        <taxon>Leotiomycetes</taxon>
        <taxon>Erysiphales</taxon>
        <taxon>Erysiphaceae</taxon>
        <taxon>Blumeria</taxon>
    </lineage>
</organism>
<feature type="domain" description="Tc1-like transposase DDE" evidence="1">
    <location>
        <begin position="33"/>
        <end position="83"/>
    </location>
</feature>
<dbReference type="Gene3D" id="3.30.420.10">
    <property type="entry name" value="Ribonuclease H-like superfamily/Ribonuclease H"/>
    <property type="match status" value="1"/>
</dbReference>
<name>A0A383V2E7_BLUHO</name>
<gene>
    <name evidence="2" type="ORF">BLGHR1_16831</name>
</gene>
<dbReference type="InterPro" id="IPR036397">
    <property type="entry name" value="RNaseH_sf"/>
</dbReference>
<accession>A0A383V2E7</accession>
<dbReference type="VEuPathDB" id="FungiDB:BLGHR1_16831"/>
<dbReference type="Proteomes" id="UP000275772">
    <property type="component" value="Unassembled WGS sequence"/>
</dbReference>
<dbReference type="EMBL" id="UNSH01000086">
    <property type="protein sequence ID" value="SZF06028.1"/>
    <property type="molecule type" value="Genomic_DNA"/>
</dbReference>
<reference evidence="2 3" key="1">
    <citation type="submission" date="2017-11" db="EMBL/GenBank/DDBJ databases">
        <authorList>
            <person name="Kracher B."/>
        </authorList>
    </citation>
    <scope>NUCLEOTIDE SEQUENCE [LARGE SCALE GENOMIC DNA]</scope>
    <source>
        <strain evidence="2 3">RACE1</strain>
    </source>
</reference>
<dbReference type="Pfam" id="PF13358">
    <property type="entry name" value="DDE_3"/>
    <property type="match status" value="1"/>
</dbReference>
<proteinExistence type="predicted"/>
<dbReference type="InterPro" id="IPR038717">
    <property type="entry name" value="Tc1-like_DDE_dom"/>
</dbReference>